<feature type="region of interest" description="Disordered" evidence="2">
    <location>
        <begin position="560"/>
        <end position="580"/>
    </location>
</feature>
<dbReference type="Proteomes" id="UP000039865">
    <property type="component" value="Unassembled WGS sequence"/>
</dbReference>
<dbReference type="InterPro" id="IPR051959">
    <property type="entry name" value="PAK1-Kinase_Regulator"/>
</dbReference>
<accession>A0A078B6P0</accession>
<dbReference type="PROSITE" id="PS50294">
    <property type="entry name" value="WD_REPEATS_REGION"/>
    <property type="match status" value="1"/>
</dbReference>
<dbReference type="SMART" id="SM00320">
    <property type="entry name" value="WD40"/>
    <property type="match status" value="3"/>
</dbReference>
<dbReference type="EMBL" id="CCKQ01018100">
    <property type="protein sequence ID" value="CDW90039.1"/>
    <property type="molecule type" value="Genomic_DNA"/>
</dbReference>
<dbReference type="OrthoDB" id="308449at2759"/>
<reference evidence="3 4" key="1">
    <citation type="submission" date="2014-06" db="EMBL/GenBank/DDBJ databases">
        <authorList>
            <person name="Swart Estienne"/>
        </authorList>
    </citation>
    <scope>NUCLEOTIDE SEQUENCE [LARGE SCALE GENOMIC DNA]</scope>
    <source>
        <strain evidence="3 4">130c</strain>
    </source>
</reference>
<feature type="repeat" description="WD" evidence="1">
    <location>
        <begin position="299"/>
        <end position="329"/>
    </location>
</feature>
<keyword evidence="3" id="KW-0418">Kinase</keyword>
<evidence type="ECO:0000313" key="4">
    <source>
        <dbReference type="Proteomes" id="UP000039865"/>
    </source>
</evidence>
<dbReference type="InterPro" id="IPR036322">
    <property type="entry name" value="WD40_repeat_dom_sf"/>
</dbReference>
<dbReference type="PANTHER" id="PTHR44675:SF1">
    <property type="entry name" value="P21-ACTIVATED PROTEIN KINASE-INTERACTING PROTEIN 1"/>
    <property type="match status" value="1"/>
</dbReference>
<protein>
    <submittedName>
        <fullName evidence="3">p21-activated protein kinase-interacting protein 1-like</fullName>
    </submittedName>
</protein>
<keyword evidence="4" id="KW-1185">Reference proteome</keyword>
<evidence type="ECO:0000256" key="2">
    <source>
        <dbReference type="SAM" id="MobiDB-lite"/>
    </source>
</evidence>
<keyword evidence="1" id="KW-0853">WD repeat</keyword>
<dbReference type="PROSITE" id="PS50082">
    <property type="entry name" value="WD_REPEATS_2"/>
    <property type="match status" value="1"/>
</dbReference>
<dbReference type="SUPFAM" id="SSF50978">
    <property type="entry name" value="WD40 repeat-like"/>
    <property type="match status" value="1"/>
</dbReference>
<dbReference type="Gene3D" id="2.130.10.10">
    <property type="entry name" value="YVTN repeat-like/Quinoprotein amine dehydrogenase"/>
    <property type="match status" value="1"/>
</dbReference>
<name>A0A078B6P0_STYLE</name>
<keyword evidence="3" id="KW-0808">Transferase</keyword>
<organism evidence="3 4">
    <name type="scientific">Stylonychia lemnae</name>
    <name type="common">Ciliate</name>
    <dbReference type="NCBI Taxonomy" id="5949"/>
    <lineage>
        <taxon>Eukaryota</taxon>
        <taxon>Sar</taxon>
        <taxon>Alveolata</taxon>
        <taxon>Ciliophora</taxon>
        <taxon>Intramacronucleata</taxon>
        <taxon>Spirotrichea</taxon>
        <taxon>Stichotrichia</taxon>
        <taxon>Sporadotrichida</taxon>
        <taxon>Oxytrichidae</taxon>
        <taxon>Stylonychinae</taxon>
        <taxon>Stylonychia</taxon>
    </lineage>
</organism>
<evidence type="ECO:0000313" key="3">
    <source>
        <dbReference type="EMBL" id="CDW90039.1"/>
    </source>
</evidence>
<evidence type="ECO:0000256" key="1">
    <source>
        <dbReference type="PROSITE-ProRule" id="PRU00221"/>
    </source>
</evidence>
<sequence length="580" mass="66329">MVRENLKRRGKYKGMQISTNDKTKRELDNRMVSYFSDLYKCFIYIGNYWVDRPQTAHKDIQEAKNITLKVKELISQVVVGAEDSIQLKFRERAKGEHSDALINGQADMSKGSRRTKERKIGEVILAVKKWRELYTVGERQPDQSFKQQSLEDAALKVGISKKSLDDYFLQLKNGQRNGFNFNEHKNDKIGILRAYNKKNRKADISGGQLSGGQQDKYIISIGNYEGGLLGLSFTDFDQIQEGVETEYAFNSIQVSNISLTILQGSINAMDGNKKLLALGGYQEIIKLYDVSTKKEKGELMEHQGSITCLQFFKNTYLISGSDDGVIILWRCKDWVPLHKLRVKNVSRVINFSLHPSGRMLLVLYENNMFRLWNMLDGRCTFKKKLGLNEETEKVQYKVQQVKWGGDNGEAYAILYDKKVEILGVDSDVPKSSVTSEAIFVCMEFINQNELLLADVNGRFTYLKGIQSEATTTISIIQTKVARFRQIRHIQGSDIVISISTEGSISFWSLEKLQSFNNEMGNIKAVKTIKSKHRLLCMSVNYLGEPEDEIVVKKNKDKKKLKRKGKLSKDEKVILKRQKTH</sequence>
<dbReference type="AlphaFoldDB" id="A0A078B6P0"/>
<dbReference type="PANTHER" id="PTHR44675">
    <property type="entry name" value="PAK1 INTERACTING PROTEIN 1"/>
    <property type="match status" value="1"/>
</dbReference>
<dbReference type="Pfam" id="PF00400">
    <property type="entry name" value="WD40"/>
    <property type="match status" value="1"/>
</dbReference>
<gene>
    <name evidence="3" type="primary">Contig14978.g15963</name>
    <name evidence="3" type="ORF">STYLEM_19179</name>
</gene>
<dbReference type="InParanoid" id="A0A078B6P0"/>
<dbReference type="InterPro" id="IPR001680">
    <property type="entry name" value="WD40_rpt"/>
</dbReference>
<dbReference type="InterPro" id="IPR015943">
    <property type="entry name" value="WD40/YVTN_repeat-like_dom_sf"/>
</dbReference>
<proteinExistence type="predicted"/>
<dbReference type="GO" id="GO:0016301">
    <property type="term" value="F:kinase activity"/>
    <property type="evidence" value="ECO:0007669"/>
    <property type="project" value="UniProtKB-KW"/>
</dbReference>